<dbReference type="Pfam" id="PF00293">
    <property type="entry name" value="NUDIX"/>
    <property type="match status" value="1"/>
</dbReference>
<dbReference type="InterPro" id="IPR020084">
    <property type="entry name" value="NUDIX_hydrolase_CS"/>
</dbReference>
<dbReference type="PANTHER" id="PTHR43736">
    <property type="entry name" value="ADP-RIBOSE PYROPHOSPHATASE"/>
    <property type="match status" value="1"/>
</dbReference>
<dbReference type="Proteomes" id="UP000176326">
    <property type="component" value="Unassembled WGS sequence"/>
</dbReference>
<dbReference type="InterPro" id="IPR015797">
    <property type="entry name" value="NUDIX_hydrolase-like_dom_sf"/>
</dbReference>
<dbReference type="GO" id="GO:0016787">
    <property type="term" value="F:hydrolase activity"/>
    <property type="evidence" value="ECO:0007669"/>
    <property type="project" value="UniProtKB-KW"/>
</dbReference>
<evidence type="ECO:0000313" key="4">
    <source>
        <dbReference type="Proteomes" id="UP000176326"/>
    </source>
</evidence>
<evidence type="ECO:0000259" key="2">
    <source>
        <dbReference type="PROSITE" id="PS51462"/>
    </source>
</evidence>
<reference evidence="3 4" key="1">
    <citation type="journal article" date="2016" name="Nat. Commun.">
        <title>Thousands of microbial genomes shed light on interconnected biogeochemical processes in an aquifer system.</title>
        <authorList>
            <person name="Anantharaman K."/>
            <person name="Brown C.T."/>
            <person name="Hug L.A."/>
            <person name="Sharon I."/>
            <person name="Castelle C.J."/>
            <person name="Probst A.J."/>
            <person name="Thomas B.C."/>
            <person name="Singh A."/>
            <person name="Wilkins M.J."/>
            <person name="Karaoz U."/>
            <person name="Brodie E.L."/>
            <person name="Williams K.H."/>
            <person name="Hubbard S.S."/>
            <person name="Banfield J.F."/>
        </authorList>
    </citation>
    <scope>NUCLEOTIDE SEQUENCE [LARGE SCALE GENOMIC DNA]</scope>
</reference>
<dbReference type="InterPro" id="IPR000086">
    <property type="entry name" value="NUDIX_hydrolase_dom"/>
</dbReference>
<evidence type="ECO:0000256" key="1">
    <source>
        <dbReference type="ARBA" id="ARBA00022801"/>
    </source>
</evidence>
<dbReference type="AlphaFoldDB" id="A0A1G2EMK5"/>
<dbReference type="SUPFAM" id="SSF55811">
    <property type="entry name" value="Nudix"/>
    <property type="match status" value="1"/>
</dbReference>
<dbReference type="PROSITE" id="PS51462">
    <property type="entry name" value="NUDIX"/>
    <property type="match status" value="1"/>
</dbReference>
<accession>A0A1G2EMK5</accession>
<dbReference type="Gene3D" id="3.90.79.10">
    <property type="entry name" value="Nucleoside Triphosphate Pyrophosphohydrolase"/>
    <property type="match status" value="1"/>
</dbReference>
<protein>
    <recommendedName>
        <fullName evidence="2">Nudix hydrolase domain-containing protein</fullName>
    </recommendedName>
</protein>
<sequence>MVQRYFTQTFGVVAAIIEKEGKILMVKEVKEIAKDLWNHPAGWIDVGENPIEAVKREVKEETGYDFTPTGIIGIYSFYKKHLKEDYNITPHAIKIVFAGTIVEEGRTELAEDVSENKWFSPKEIYKMDKNTLRDIDIKQILKDYLSGKNYPLELITQITSE</sequence>
<feature type="domain" description="Nudix hydrolase" evidence="2">
    <location>
        <begin position="7"/>
        <end position="141"/>
    </location>
</feature>
<evidence type="ECO:0000313" key="3">
    <source>
        <dbReference type="EMBL" id="OGZ26782.1"/>
    </source>
</evidence>
<organism evidence="3 4">
    <name type="scientific">Candidatus Nealsonbacteria bacterium RIFOXYC1_FULL_40_7</name>
    <dbReference type="NCBI Taxonomy" id="1801678"/>
    <lineage>
        <taxon>Bacteria</taxon>
        <taxon>Candidatus Nealsoniibacteriota</taxon>
    </lineage>
</organism>
<name>A0A1G2EMK5_9BACT</name>
<keyword evidence="1" id="KW-0378">Hydrolase</keyword>
<gene>
    <name evidence="3" type="ORF">A2427_00595</name>
</gene>
<dbReference type="EMBL" id="MHMN01000056">
    <property type="protein sequence ID" value="OGZ26782.1"/>
    <property type="molecule type" value="Genomic_DNA"/>
</dbReference>
<dbReference type="PROSITE" id="PS00893">
    <property type="entry name" value="NUDIX_BOX"/>
    <property type="match status" value="1"/>
</dbReference>
<proteinExistence type="predicted"/>
<dbReference type="PANTHER" id="PTHR43736:SF1">
    <property type="entry name" value="DIHYDRONEOPTERIN TRIPHOSPHATE DIPHOSPHATASE"/>
    <property type="match status" value="1"/>
</dbReference>
<comment type="caution">
    <text evidence="3">The sequence shown here is derived from an EMBL/GenBank/DDBJ whole genome shotgun (WGS) entry which is preliminary data.</text>
</comment>